<feature type="compositionally biased region" description="Basic and acidic residues" evidence="8">
    <location>
        <begin position="1"/>
        <end position="10"/>
    </location>
</feature>
<dbReference type="InterPro" id="IPR005484">
    <property type="entry name" value="Ribosomal_uL18_bac/plant/anim"/>
</dbReference>
<evidence type="ECO:0000256" key="5">
    <source>
        <dbReference type="ARBA" id="ARBA00023274"/>
    </source>
</evidence>
<keyword evidence="2 7" id="KW-0699">rRNA-binding</keyword>
<keyword evidence="5 7" id="KW-0687">Ribonucleoprotein</keyword>
<feature type="region of interest" description="Disordered" evidence="8">
    <location>
        <begin position="1"/>
        <end position="21"/>
    </location>
</feature>
<dbReference type="CDD" id="cd00432">
    <property type="entry name" value="Ribosomal_L18_L5e"/>
    <property type="match status" value="1"/>
</dbReference>
<keyword evidence="3 7" id="KW-0694">RNA-binding</keyword>
<organism evidence="9">
    <name type="scientific">uncultured Chloroflexi bacterium Rifle_16ft_4_minimus_450</name>
    <dbReference type="NCBI Taxonomy" id="1665075"/>
    <lineage>
        <taxon>Bacteria</taxon>
        <taxon>Bacillati</taxon>
        <taxon>Chloroflexota</taxon>
        <taxon>environmental samples</taxon>
    </lineage>
</organism>
<dbReference type="FunFam" id="3.30.420.100:FF:000001">
    <property type="entry name" value="50S ribosomal protein L18"/>
    <property type="match status" value="1"/>
</dbReference>
<dbReference type="Pfam" id="PF00861">
    <property type="entry name" value="Ribosomal_L18p"/>
    <property type="match status" value="1"/>
</dbReference>
<dbReference type="GO" id="GO:0003735">
    <property type="term" value="F:structural constituent of ribosome"/>
    <property type="evidence" value="ECO:0007669"/>
    <property type="project" value="InterPro"/>
</dbReference>
<dbReference type="PANTHER" id="PTHR12899">
    <property type="entry name" value="39S RIBOSOMAL PROTEIN L18, MITOCHONDRIAL"/>
    <property type="match status" value="1"/>
</dbReference>
<evidence type="ECO:0000256" key="8">
    <source>
        <dbReference type="SAM" id="MobiDB-lite"/>
    </source>
</evidence>
<protein>
    <recommendedName>
        <fullName evidence="6 7">Large ribosomal subunit protein uL18</fullName>
    </recommendedName>
</protein>
<evidence type="ECO:0000256" key="1">
    <source>
        <dbReference type="ARBA" id="ARBA00007116"/>
    </source>
</evidence>
<dbReference type="GO" id="GO:0022625">
    <property type="term" value="C:cytosolic large ribosomal subunit"/>
    <property type="evidence" value="ECO:0007669"/>
    <property type="project" value="TreeGrafter"/>
</dbReference>
<dbReference type="HAMAP" id="MF_01337_B">
    <property type="entry name" value="Ribosomal_uL18_B"/>
    <property type="match status" value="1"/>
</dbReference>
<dbReference type="EMBL" id="KT007032">
    <property type="protein sequence ID" value="AKQ04220.1"/>
    <property type="molecule type" value="Genomic_DNA"/>
</dbReference>
<reference evidence="9" key="1">
    <citation type="journal article" date="2015" name="ISME J.">
        <title>Aquifer environment selects for microbial species cohorts in sediment and groundwater.</title>
        <authorList>
            <person name="Hug L.A."/>
            <person name="Thomas B.C."/>
            <person name="Brown C.T."/>
            <person name="Frischkorn K.R."/>
            <person name="Williams K.H."/>
            <person name="Tringe S.G."/>
            <person name="Banfield J.F."/>
        </authorList>
    </citation>
    <scope>NUCLEOTIDE SEQUENCE</scope>
</reference>
<dbReference type="InterPro" id="IPR004389">
    <property type="entry name" value="Ribosomal_uL18_bac-type"/>
</dbReference>
<keyword evidence="4 7" id="KW-0689">Ribosomal protein</keyword>
<evidence type="ECO:0000256" key="6">
    <source>
        <dbReference type="ARBA" id="ARBA00035197"/>
    </source>
</evidence>
<name>A0A0H4TBI6_9CHLR</name>
<gene>
    <name evidence="7 9" type="primary">rplR</name>
</gene>
<evidence type="ECO:0000256" key="3">
    <source>
        <dbReference type="ARBA" id="ARBA00022884"/>
    </source>
</evidence>
<sequence length="121" mass="13473">MAKKTREDMRRHRHQRVRKKVAGSVGRPRLNVYRSLSDIYAQVIDDGAGQTLVSASSLDPEIRPRLTGLSKIEQARLVGTLIAERAKARGVAQVVFDRGGYRYQGRVQALAEAARKAGLEF</sequence>
<dbReference type="SUPFAM" id="SSF53137">
    <property type="entry name" value="Translational machinery components"/>
    <property type="match status" value="1"/>
</dbReference>
<evidence type="ECO:0000256" key="2">
    <source>
        <dbReference type="ARBA" id="ARBA00022730"/>
    </source>
</evidence>
<feature type="compositionally biased region" description="Basic residues" evidence="8">
    <location>
        <begin position="11"/>
        <end position="21"/>
    </location>
</feature>
<dbReference type="NCBIfam" id="TIGR00060">
    <property type="entry name" value="L18_bact"/>
    <property type="match status" value="1"/>
</dbReference>
<dbReference type="GO" id="GO:0006412">
    <property type="term" value="P:translation"/>
    <property type="evidence" value="ECO:0007669"/>
    <property type="project" value="UniProtKB-UniRule"/>
</dbReference>
<dbReference type="AlphaFoldDB" id="A0A0H4TBI6"/>
<dbReference type="GO" id="GO:0008097">
    <property type="term" value="F:5S rRNA binding"/>
    <property type="evidence" value="ECO:0007669"/>
    <property type="project" value="TreeGrafter"/>
</dbReference>
<accession>A0A0H4TBI6</accession>
<dbReference type="Gene3D" id="3.30.420.100">
    <property type="match status" value="1"/>
</dbReference>
<comment type="function">
    <text evidence="7">This is one of the proteins that bind and probably mediate the attachment of the 5S RNA into the large ribosomal subunit, where it forms part of the central protuberance.</text>
</comment>
<evidence type="ECO:0000313" key="9">
    <source>
        <dbReference type="EMBL" id="AKQ04220.1"/>
    </source>
</evidence>
<evidence type="ECO:0000256" key="7">
    <source>
        <dbReference type="HAMAP-Rule" id="MF_01337"/>
    </source>
</evidence>
<evidence type="ECO:0000256" key="4">
    <source>
        <dbReference type="ARBA" id="ARBA00022980"/>
    </source>
</evidence>
<comment type="similarity">
    <text evidence="1 7">Belongs to the universal ribosomal protein uL18 family.</text>
</comment>
<dbReference type="InterPro" id="IPR057268">
    <property type="entry name" value="Ribosomal_L18"/>
</dbReference>
<proteinExistence type="inferred from homology"/>
<comment type="subunit">
    <text evidence="7">Part of the 50S ribosomal subunit; part of the 5S rRNA/L5/L18/L25 subcomplex. Contacts the 5S and 23S rRNAs.</text>
</comment>
<dbReference type="PANTHER" id="PTHR12899:SF3">
    <property type="entry name" value="LARGE RIBOSOMAL SUBUNIT PROTEIN UL18M"/>
    <property type="match status" value="1"/>
</dbReference>